<dbReference type="Gene3D" id="3.30.60.20">
    <property type="match status" value="1"/>
</dbReference>
<keyword evidence="6" id="KW-0677">Repeat</keyword>
<dbReference type="InterPro" id="IPR046349">
    <property type="entry name" value="C1-like_sf"/>
</dbReference>
<keyword evidence="9" id="KW-0472">Membrane</keyword>
<evidence type="ECO:0000256" key="5">
    <source>
        <dbReference type="ARBA" id="ARBA00022723"/>
    </source>
</evidence>
<dbReference type="SUPFAM" id="SSF57889">
    <property type="entry name" value="Cysteine-rich domain"/>
    <property type="match status" value="1"/>
</dbReference>
<evidence type="ECO:0000256" key="9">
    <source>
        <dbReference type="ARBA" id="ARBA00023136"/>
    </source>
</evidence>
<dbReference type="InterPro" id="IPR039688">
    <property type="entry name" value="STAC1/2/3"/>
</dbReference>
<feature type="compositionally biased region" description="Low complexity" evidence="10">
    <location>
        <begin position="119"/>
        <end position="137"/>
    </location>
</feature>
<evidence type="ECO:0000256" key="6">
    <source>
        <dbReference type="ARBA" id="ARBA00022737"/>
    </source>
</evidence>
<gene>
    <name evidence="12" type="ORF">J437_LFUL013144</name>
</gene>
<feature type="region of interest" description="Disordered" evidence="10">
    <location>
        <begin position="34"/>
        <end position="209"/>
    </location>
</feature>
<dbReference type="GO" id="GO:0005886">
    <property type="term" value="C:plasma membrane"/>
    <property type="evidence" value="ECO:0007669"/>
    <property type="project" value="UniProtKB-SubCell"/>
</dbReference>
<proteinExistence type="predicted"/>
<name>A0A8K0P5I0_LADFU</name>
<evidence type="ECO:0000256" key="8">
    <source>
        <dbReference type="ARBA" id="ARBA00022833"/>
    </source>
</evidence>
<evidence type="ECO:0000256" key="4">
    <source>
        <dbReference type="ARBA" id="ARBA00022490"/>
    </source>
</evidence>
<evidence type="ECO:0000256" key="3">
    <source>
        <dbReference type="ARBA" id="ARBA00022475"/>
    </source>
</evidence>
<organism evidence="12 13">
    <name type="scientific">Ladona fulva</name>
    <name type="common">Scarce chaser dragonfly</name>
    <name type="synonym">Libellula fulva</name>
    <dbReference type="NCBI Taxonomy" id="123851"/>
    <lineage>
        <taxon>Eukaryota</taxon>
        <taxon>Metazoa</taxon>
        <taxon>Ecdysozoa</taxon>
        <taxon>Arthropoda</taxon>
        <taxon>Hexapoda</taxon>
        <taxon>Insecta</taxon>
        <taxon>Pterygota</taxon>
        <taxon>Palaeoptera</taxon>
        <taxon>Odonata</taxon>
        <taxon>Epiprocta</taxon>
        <taxon>Anisoptera</taxon>
        <taxon>Libelluloidea</taxon>
        <taxon>Libellulidae</taxon>
        <taxon>Ladona</taxon>
    </lineage>
</organism>
<evidence type="ECO:0000313" key="12">
    <source>
        <dbReference type="EMBL" id="KAG8231649.1"/>
    </source>
</evidence>
<feature type="compositionally biased region" description="Polar residues" evidence="10">
    <location>
        <begin position="166"/>
        <end position="181"/>
    </location>
</feature>
<evidence type="ECO:0000313" key="13">
    <source>
        <dbReference type="Proteomes" id="UP000792457"/>
    </source>
</evidence>
<evidence type="ECO:0000256" key="7">
    <source>
        <dbReference type="ARBA" id="ARBA00022771"/>
    </source>
</evidence>
<keyword evidence="3" id="KW-1003">Cell membrane</keyword>
<keyword evidence="8" id="KW-0862">Zinc</keyword>
<keyword evidence="5" id="KW-0479">Metal-binding</keyword>
<dbReference type="AlphaFoldDB" id="A0A8K0P5I0"/>
<evidence type="ECO:0000256" key="10">
    <source>
        <dbReference type="SAM" id="MobiDB-lite"/>
    </source>
</evidence>
<evidence type="ECO:0000256" key="2">
    <source>
        <dbReference type="ARBA" id="ARBA00004496"/>
    </source>
</evidence>
<dbReference type="OrthoDB" id="6250593at2759"/>
<dbReference type="GO" id="GO:0005737">
    <property type="term" value="C:cytoplasm"/>
    <property type="evidence" value="ECO:0007669"/>
    <property type="project" value="UniProtKB-SubCell"/>
</dbReference>
<reference evidence="12" key="2">
    <citation type="submission" date="2017-10" db="EMBL/GenBank/DDBJ databases">
        <title>Ladona fulva Genome sequencing and assembly.</title>
        <authorList>
            <person name="Murali S."/>
            <person name="Richards S."/>
            <person name="Bandaranaike D."/>
            <person name="Bellair M."/>
            <person name="Blankenburg K."/>
            <person name="Chao H."/>
            <person name="Dinh H."/>
            <person name="Doddapaneni H."/>
            <person name="Dugan-Rocha S."/>
            <person name="Elkadiri S."/>
            <person name="Gnanaolivu R."/>
            <person name="Hernandez B."/>
            <person name="Skinner E."/>
            <person name="Javaid M."/>
            <person name="Lee S."/>
            <person name="Li M."/>
            <person name="Ming W."/>
            <person name="Munidasa M."/>
            <person name="Muniz J."/>
            <person name="Nguyen L."/>
            <person name="Hughes D."/>
            <person name="Osuji N."/>
            <person name="Pu L.-L."/>
            <person name="Puazo M."/>
            <person name="Qu C."/>
            <person name="Quiroz J."/>
            <person name="Raj R."/>
            <person name="Weissenberger G."/>
            <person name="Xin Y."/>
            <person name="Zou X."/>
            <person name="Han Y."/>
            <person name="Worley K."/>
            <person name="Muzny D."/>
            <person name="Gibbs R."/>
        </authorList>
    </citation>
    <scope>NUCLEOTIDE SEQUENCE</scope>
    <source>
        <strain evidence="12">Sampled in the wild</strain>
    </source>
</reference>
<comment type="subcellular location">
    <subcellularLocation>
        <location evidence="1">Cell membrane</location>
        <topology evidence="1">Peripheral membrane protein</topology>
        <orientation evidence="1">Cytoplasmic side</orientation>
    </subcellularLocation>
    <subcellularLocation>
        <location evidence="2">Cytoplasm</location>
    </subcellularLocation>
</comment>
<dbReference type="PANTHER" id="PTHR15135">
    <property type="entry name" value="STAC"/>
    <property type="match status" value="1"/>
</dbReference>
<keyword evidence="4" id="KW-0963">Cytoplasm</keyword>
<feature type="compositionally biased region" description="Polar residues" evidence="10">
    <location>
        <begin position="199"/>
        <end position="209"/>
    </location>
</feature>
<reference evidence="12" key="1">
    <citation type="submission" date="2013-04" db="EMBL/GenBank/DDBJ databases">
        <authorList>
            <person name="Qu J."/>
            <person name="Murali S.C."/>
            <person name="Bandaranaike D."/>
            <person name="Bellair M."/>
            <person name="Blankenburg K."/>
            <person name="Chao H."/>
            <person name="Dinh H."/>
            <person name="Doddapaneni H."/>
            <person name="Downs B."/>
            <person name="Dugan-Rocha S."/>
            <person name="Elkadiri S."/>
            <person name="Gnanaolivu R.D."/>
            <person name="Hernandez B."/>
            <person name="Javaid M."/>
            <person name="Jayaseelan J.C."/>
            <person name="Lee S."/>
            <person name="Li M."/>
            <person name="Ming W."/>
            <person name="Munidasa M."/>
            <person name="Muniz J."/>
            <person name="Nguyen L."/>
            <person name="Ongeri F."/>
            <person name="Osuji N."/>
            <person name="Pu L.-L."/>
            <person name="Puazo M."/>
            <person name="Qu C."/>
            <person name="Quiroz J."/>
            <person name="Raj R."/>
            <person name="Weissenberger G."/>
            <person name="Xin Y."/>
            <person name="Zou X."/>
            <person name="Han Y."/>
            <person name="Richards S."/>
            <person name="Worley K."/>
            <person name="Muzny D."/>
            <person name="Gibbs R."/>
        </authorList>
    </citation>
    <scope>NUCLEOTIDE SEQUENCE</scope>
    <source>
        <strain evidence="12">Sampled in the wild</strain>
    </source>
</reference>
<keyword evidence="7" id="KW-0863">Zinc-finger</keyword>
<accession>A0A8K0P5I0</accession>
<comment type="caution">
    <text evidence="12">The sequence shown here is derived from an EMBL/GenBank/DDBJ whole genome shotgun (WGS) entry which is preliminary data.</text>
</comment>
<dbReference type="InterPro" id="IPR002219">
    <property type="entry name" value="PKC_DAG/PE"/>
</dbReference>
<evidence type="ECO:0000259" key="11">
    <source>
        <dbReference type="PROSITE" id="PS50081"/>
    </source>
</evidence>
<keyword evidence="13" id="KW-1185">Reference proteome</keyword>
<evidence type="ECO:0000256" key="1">
    <source>
        <dbReference type="ARBA" id="ARBA00004413"/>
    </source>
</evidence>
<dbReference type="PANTHER" id="PTHR15135:SF7">
    <property type="entry name" value="STAC-LIKE, ISOFORM J"/>
    <property type="match status" value="1"/>
</dbReference>
<feature type="domain" description="Phorbol-ester/DAG-type" evidence="11">
    <location>
        <begin position="1"/>
        <end position="31"/>
    </location>
</feature>
<sequence length="209" mass="22648">MRGHTRQGLKCRICKLNVHVDCQEKALGSKCQAKSRLLRRQKSTSEIETVPQHHRGNAGDAPGDDEKSDVQPPSEPSSSSSRRRRIFAGMRSLSVFQQGSGGGGSGSNSPKTAPGSPLRRGFFQHGGAQQQTQQQRQRASRHSHARSISLPENPDEEEGGDISKASVKSSSGRRPASTPTNFDLDPLATRPRPFGQPLFLTSTIPDEDA</sequence>
<dbReference type="GO" id="GO:0008270">
    <property type="term" value="F:zinc ion binding"/>
    <property type="evidence" value="ECO:0007669"/>
    <property type="project" value="UniProtKB-KW"/>
</dbReference>
<dbReference type="Proteomes" id="UP000792457">
    <property type="component" value="Unassembled WGS sequence"/>
</dbReference>
<dbReference type="GO" id="GO:1903078">
    <property type="term" value="P:positive regulation of protein localization to plasma membrane"/>
    <property type="evidence" value="ECO:0007669"/>
    <property type="project" value="TreeGrafter"/>
</dbReference>
<protein>
    <recommendedName>
        <fullName evidence="11">Phorbol-ester/DAG-type domain-containing protein</fullName>
    </recommendedName>
</protein>
<dbReference type="GO" id="GO:0003009">
    <property type="term" value="P:skeletal muscle contraction"/>
    <property type="evidence" value="ECO:0007669"/>
    <property type="project" value="TreeGrafter"/>
</dbReference>
<dbReference type="PROSITE" id="PS50081">
    <property type="entry name" value="ZF_DAG_PE_2"/>
    <property type="match status" value="1"/>
</dbReference>
<dbReference type="EMBL" id="KZ308566">
    <property type="protein sequence ID" value="KAG8231649.1"/>
    <property type="molecule type" value="Genomic_DNA"/>
</dbReference>